<feature type="binding site" evidence="12">
    <location>
        <position position="202"/>
    </location>
    <ligand>
        <name>NADP(+)</name>
        <dbReference type="ChEBI" id="CHEBI:58349"/>
    </ligand>
</feature>
<evidence type="ECO:0000256" key="13">
    <source>
        <dbReference type="PIRSR" id="PIRSR006769-3"/>
    </source>
</evidence>
<dbReference type="PANTHER" id="PTHR38011:SF7">
    <property type="entry name" value="2,5-DIAMINO-6-RIBOSYLAMINO-4(3H)-PYRIMIDINONE 5'-PHOSPHATE REDUCTASE"/>
    <property type="match status" value="1"/>
</dbReference>
<comment type="similarity">
    <text evidence="5 10">In the C-terminal section; belongs to the HTP reductase family.</text>
</comment>
<sequence>MSEAARLMDAAIRLSLRGLGRTAPNPNVGCLVVRNGRIVARGWTQPGGRPHAEMMALEAAGAAARGAELYVSLEPCAHVSPRGPACADLIVASGVSAVHIAMRDPDPRTDGQGAARLGSAGVAVTLGTGEAAARQAMAGFLSRIALGRPRITLKLAMSIDGRVSMPGGESQWITGPEARAHAHLQRALADVIVIGRGTLEADDPSLDVRLPGLEDRSPRPAVLSATLDAIPASAKFADRDPLLLASVDDLCGLAVNDVLVEGGAATASTLLAADLIDRMLVYRAPVVIGDGAPGAGRIGLERLADAHGRWRLAETRALGNDRLEVYARTR</sequence>
<name>A0A7W7B1X9_9SPHN</name>
<dbReference type="PANTHER" id="PTHR38011">
    <property type="entry name" value="DIHYDROFOLATE REDUCTASE FAMILY PROTEIN (AFU_ORTHOLOGUE AFUA_8G06820)"/>
    <property type="match status" value="1"/>
</dbReference>
<comment type="pathway">
    <text evidence="2 10">Cofactor biosynthesis; riboflavin biosynthesis; 5-amino-6-(D-ribitylamino)uracil from GTP: step 2/4.</text>
</comment>
<dbReference type="GO" id="GO:0008835">
    <property type="term" value="F:diaminohydroxyphosphoribosylaminopyrimidine deaminase activity"/>
    <property type="evidence" value="ECO:0007669"/>
    <property type="project" value="UniProtKB-EC"/>
</dbReference>
<evidence type="ECO:0000259" key="14">
    <source>
        <dbReference type="PROSITE" id="PS51747"/>
    </source>
</evidence>
<evidence type="ECO:0000313" key="16">
    <source>
        <dbReference type="Proteomes" id="UP000566324"/>
    </source>
</evidence>
<dbReference type="AlphaFoldDB" id="A0A7W7B1X9"/>
<comment type="pathway">
    <text evidence="3 10">Cofactor biosynthesis; riboflavin biosynthesis; 5-amino-6-(D-ribitylamino)uracil from GTP: step 3/4.</text>
</comment>
<organism evidence="15 16">
    <name type="scientific">Sphingosinicella soli</name>
    <dbReference type="NCBI Taxonomy" id="333708"/>
    <lineage>
        <taxon>Bacteria</taxon>
        <taxon>Pseudomonadati</taxon>
        <taxon>Pseudomonadota</taxon>
        <taxon>Alphaproteobacteria</taxon>
        <taxon>Sphingomonadales</taxon>
        <taxon>Sphingosinicellaceae</taxon>
        <taxon>Sphingosinicella</taxon>
    </lineage>
</organism>
<dbReference type="EMBL" id="JACHNZ010000022">
    <property type="protein sequence ID" value="MBB4632487.1"/>
    <property type="molecule type" value="Genomic_DNA"/>
</dbReference>
<comment type="catalytic activity">
    <reaction evidence="10">
        <text>2,5-diamino-6-hydroxy-4-(5-phosphoribosylamino)-pyrimidine + H2O + H(+) = 5-amino-6-(5-phospho-D-ribosylamino)uracil + NH4(+)</text>
        <dbReference type="Rhea" id="RHEA:21868"/>
        <dbReference type="ChEBI" id="CHEBI:15377"/>
        <dbReference type="ChEBI" id="CHEBI:15378"/>
        <dbReference type="ChEBI" id="CHEBI:28938"/>
        <dbReference type="ChEBI" id="CHEBI:58453"/>
        <dbReference type="ChEBI" id="CHEBI:58614"/>
        <dbReference type="EC" id="3.5.4.26"/>
    </reaction>
</comment>
<keyword evidence="8 10" id="KW-0560">Oxidoreductase</keyword>
<dbReference type="GO" id="GO:0008703">
    <property type="term" value="F:5-amino-6-(5-phosphoribosylamino)uracil reductase activity"/>
    <property type="evidence" value="ECO:0007669"/>
    <property type="project" value="UniProtKB-EC"/>
</dbReference>
<dbReference type="PIRSF" id="PIRSF006769">
    <property type="entry name" value="RibD"/>
    <property type="match status" value="1"/>
</dbReference>
<dbReference type="GO" id="GO:0009231">
    <property type="term" value="P:riboflavin biosynthetic process"/>
    <property type="evidence" value="ECO:0007669"/>
    <property type="project" value="UniProtKB-UniPathway"/>
</dbReference>
<feature type="binding site" evidence="12">
    <location>
        <position position="261"/>
    </location>
    <ligand>
        <name>substrate</name>
    </ligand>
</feature>
<dbReference type="EC" id="1.1.1.193" evidence="10"/>
<keyword evidence="10 15" id="KW-0378">Hydrolase</keyword>
<dbReference type="Proteomes" id="UP000566324">
    <property type="component" value="Unassembled WGS sequence"/>
</dbReference>
<evidence type="ECO:0000256" key="4">
    <source>
        <dbReference type="ARBA" id="ARBA00005259"/>
    </source>
</evidence>
<keyword evidence="10 13" id="KW-0479">Metal-binding</keyword>
<feature type="binding site" evidence="12">
    <location>
        <position position="186"/>
    </location>
    <ligand>
        <name>substrate</name>
    </ligand>
</feature>
<evidence type="ECO:0000256" key="10">
    <source>
        <dbReference type="PIRNR" id="PIRNR006769"/>
    </source>
</evidence>
<comment type="caution">
    <text evidence="15">The sequence shown here is derived from an EMBL/GenBank/DDBJ whole genome shotgun (WGS) entry which is preliminary data.</text>
</comment>
<comment type="function">
    <text evidence="1 10">Converts 2,5-diamino-6-(ribosylamino)-4(3h)-pyrimidinone 5'-phosphate into 5-amino-6-(ribosylamino)-2,4(1h,3h)-pyrimidinedione 5'-phosphate.</text>
</comment>
<accession>A0A7W7B1X9</accession>
<keyword evidence="6 10" id="KW-0686">Riboflavin biosynthesis</keyword>
<dbReference type="Pfam" id="PF01872">
    <property type="entry name" value="RibD_C"/>
    <property type="match status" value="1"/>
</dbReference>
<feature type="binding site" evidence="12">
    <location>
        <position position="206"/>
    </location>
    <ligand>
        <name>substrate</name>
    </ligand>
</feature>
<dbReference type="InterPro" id="IPR004794">
    <property type="entry name" value="Eubact_RibD"/>
</dbReference>
<dbReference type="SUPFAM" id="SSF53597">
    <property type="entry name" value="Dihydrofolate reductase-like"/>
    <property type="match status" value="1"/>
</dbReference>
<gene>
    <name evidence="15" type="ORF">GGQ98_002112</name>
</gene>
<dbReference type="InterPro" id="IPR050765">
    <property type="entry name" value="Riboflavin_Biosynth_HTPR"/>
</dbReference>
<evidence type="ECO:0000313" key="15">
    <source>
        <dbReference type="EMBL" id="MBB4632487.1"/>
    </source>
</evidence>
<feature type="binding site" evidence="13">
    <location>
        <position position="86"/>
    </location>
    <ligand>
        <name>Zn(2+)</name>
        <dbReference type="ChEBI" id="CHEBI:29105"/>
        <note>catalytic</note>
    </ligand>
</feature>
<dbReference type="RefSeq" id="WP_184069181.1">
    <property type="nucleotide sequence ID" value="NZ_JACHNZ010000022.1"/>
</dbReference>
<feature type="binding site" evidence="12">
    <location>
        <position position="209"/>
    </location>
    <ligand>
        <name>substrate</name>
    </ligand>
</feature>
<comment type="similarity">
    <text evidence="4 10">In the N-terminal section; belongs to the cytidine and deoxycytidylate deaminase family.</text>
</comment>
<comment type="catalytic activity">
    <reaction evidence="10">
        <text>5-amino-6-(5-phospho-D-ribitylamino)uracil + NADP(+) = 5-amino-6-(5-phospho-D-ribosylamino)uracil + NADPH + H(+)</text>
        <dbReference type="Rhea" id="RHEA:17845"/>
        <dbReference type="ChEBI" id="CHEBI:15378"/>
        <dbReference type="ChEBI" id="CHEBI:57783"/>
        <dbReference type="ChEBI" id="CHEBI:58349"/>
        <dbReference type="ChEBI" id="CHEBI:58421"/>
        <dbReference type="ChEBI" id="CHEBI:58453"/>
        <dbReference type="EC" id="1.1.1.193"/>
    </reaction>
</comment>
<reference evidence="15 16" key="1">
    <citation type="submission" date="2020-08" db="EMBL/GenBank/DDBJ databases">
        <title>Genomic Encyclopedia of Type Strains, Phase IV (KMG-IV): sequencing the most valuable type-strain genomes for metagenomic binning, comparative biology and taxonomic classification.</title>
        <authorList>
            <person name="Goeker M."/>
        </authorList>
    </citation>
    <scope>NUCLEOTIDE SEQUENCE [LARGE SCALE GENOMIC DNA]</scope>
    <source>
        <strain evidence="15 16">DSM 17328</strain>
    </source>
</reference>
<feature type="binding site" evidence="12">
    <location>
        <position position="172"/>
    </location>
    <ligand>
        <name>NADP(+)</name>
        <dbReference type="ChEBI" id="CHEBI:58349"/>
    </ligand>
</feature>
<evidence type="ECO:0000256" key="6">
    <source>
        <dbReference type="ARBA" id="ARBA00022619"/>
    </source>
</evidence>
<feature type="binding site" evidence="12">
    <location>
        <position position="198"/>
    </location>
    <ligand>
        <name>NADP(+)</name>
        <dbReference type="ChEBI" id="CHEBI:58349"/>
    </ligand>
</feature>
<feature type="binding site" evidence="12">
    <location>
        <position position="170"/>
    </location>
    <ligand>
        <name>substrate</name>
    </ligand>
</feature>
<dbReference type="InterPro" id="IPR016193">
    <property type="entry name" value="Cytidine_deaminase-like"/>
</dbReference>
<dbReference type="GO" id="GO:0046872">
    <property type="term" value="F:metal ion binding"/>
    <property type="evidence" value="ECO:0007669"/>
    <property type="project" value="UniProtKB-KW"/>
</dbReference>
<feature type="domain" description="CMP/dCMP-type deaminase" evidence="14">
    <location>
        <begin position="2"/>
        <end position="125"/>
    </location>
</feature>
<evidence type="ECO:0000256" key="5">
    <source>
        <dbReference type="ARBA" id="ARBA00007417"/>
    </source>
</evidence>
<evidence type="ECO:0000256" key="8">
    <source>
        <dbReference type="ARBA" id="ARBA00023002"/>
    </source>
</evidence>
<evidence type="ECO:0000256" key="12">
    <source>
        <dbReference type="PIRSR" id="PIRSR006769-2"/>
    </source>
</evidence>
<evidence type="ECO:0000256" key="9">
    <source>
        <dbReference type="ARBA" id="ARBA00023268"/>
    </source>
</evidence>
<dbReference type="InterPro" id="IPR024072">
    <property type="entry name" value="DHFR-like_dom_sf"/>
</dbReference>
<evidence type="ECO:0000256" key="11">
    <source>
        <dbReference type="PIRSR" id="PIRSR006769-1"/>
    </source>
</evidence>
<evidence type="ECO:0000256" key="3">
    <source>
        <dbReference type="ARBA" id="ARBA00004910"/>
    </source>
</evidence>
<dbReference type="InterPro" id="IPR002125">
    <property type="entry name" value="CMP_dCMP_dom"/>
</dbReference>
<evidence type="ECO:0000256" key="1">
    <source>
        <dbReference type="ARBA" id="ARBA00002151"/>
    </source>
</evidence>
<dbReference type="Pfam" id="PF00383">
    <property type="entry name" value="dCMP_cyt_deam_1"/>
    <property type="match status" value="1"/>
</dbReference>
<keyword evidence="9" id="KW-0511">Multifunctional enzyme</keyword>
<dbReference type="PROSITE" id="PS51747">
    <property type="entry name" value="CYT_DCMP_DEAMINASES_2"/>
    <property type="match status" value="1"/>
</dbReference>
<proteinExistence type="inferred from homology"/>
<dbReference type="UniPathway" id="UPA00275">
    <property type="reaction ID" value="UER00401"/>
</dbReference>
<evidence type="ECO:0000256" key="2">
    <source>
        <dbReference type="ARBA" id="ARBA00004882"/>
    </source>
</evidence>
<keyword evidence="10 13" id="KW-0862">Zinc</keyword>
<dbReference type="EC" id="3.5.4.26" evidence="10"/>
<evidence type="ECO:0000256" key="7">
    <source>
        <dbReference type="ARBA" id="ARBA00022857"/>
    </source>
</evidence>
<protein>
    <recommendedName>
        <fullName evidence="10">Riboflavin biosynthesis protein RibD</fullName>
    </recommendedName>
    <domain>
        <recommendedName>
            <fullName evidence="10">Diaminohydroxyphosphoribosylaminopyrimidine deaminase</fullName>
            <shortName evidence="10">DRAP deaminase</shortName>
            <ecNumber evidence="10">3.5.4.26</ecNumber>
        </recommendedName>
        <alternativeName>
            <fullName evidence="10">Riboflavin-specific deaminase</fullName>
        </alternativeName>
    </domain>
    <domain>
        <recommendedName>
            <fullName evidence="10">5-amino-6-(5-phosphoribosylamino)uracil reductase</fullName>
            <ecNumber evidence="10">1.1.1.193</ecNumber>
        </recommendedName>
        <alternativeName>
            <fullName evidence="10">HTP reductase</fullName>
        </alternativeName>
    </domain>
</protein>
<keyword evidence="16" id="KW-1185">Reference proteome</keyword>
<feature type="active site" description="Proton donor" evidence="11">
    <location>
        <position position="53"/>
    </location>
</feature>
<dbReference type="SUPFAM" id="SSF53927">
    <property type="entry name" value="Cytidine deaminase-like"/>
    <property type="match status" value="1"/>
</dbReference>
<dbReference type="Gene3D" id="3.40.430.10">
    <property type="entry name" value="Dihydrofolate Reductase, subunit A"/>
    <property type="match status" value="2"/>
</dbReference>
<comment type="cofactor">
    <cofactor evidence="10 13">
        <name>Zn(2+)</name>
        <dbReference type="ChEBI" id="CHEBI:29105"/>
    </cofactor>
    <text evidence="10 13">Binds 1 zinc ion.</text>
</comment>
<dbReference type="Gene3D" id="3.40.140.10">
    <property type="entry name" value="Cytidine Deaminase, domain 2"/>
    <property type="match status" value="1"/>
</dbReference>
<feature type="binding site" evidence="13">
    <location>
        <position position="76"/>
    </location>
    <ligand>
        <name>Zn(2+)</name>
        <dbReference type="ChEBI" id="CHEBI:29105"/>
        <note>catalytic</note>
    </ligand>
</feature>
<dbReference type="InterPro" id="IPR002734">
    <property type="entry name" value="RibDG_C"/>
</dbReference>
<keyword evidence="7 10" id="KW-0521">NADP</keyword>
<feature type="binding site" evidence="13">
    <location>
        <position position="51"/>
    </location>
    <ligand>
        <name>Zn(2+)</name>
        <dbReference type="ChEBI" id="CHEBI:29105"/>
        <note>catalytic</note>
    </ligand>
</feature>
<feature type="binding site" evidence="12">
    <location>
        <position position="156"/>
    </location>
    <ligand>
        <name>NADP(+)</name>
        <dbReference type="ChEBI" id="CHEBI:58349"/>
    </ligand>
</feature>
<dbReference type="NCBIfam" id="TIGR00326">
    <property type="entry name" value="eubact_ribD"/>
    <property type="match status" value="1"/>
</dbReference>